<dbReference type="EMBL" id="ML213591">
    <property type="protein sequence ID" value="TFK43053.1"/>
    <property type="molecule type" value="Genomic_DNA"/>
</dbReference>
<evidence type="ECO:0000313" key="2">
    <source>
        <dbReference type="Proteomes" id="UP000308652"/>
    </source>
</evidence>
<keyword evidence="2" id="KW-1185">Reference proteome</keyword>
<organism evidence="1 2">
    <name type="scientific">Crucibulum laeve</name>
    <dbReference type="NCBI Taxonomy" id="68775"/>
    <lineage>
        <taxon>Eukaryota</taxon>
        <taxon>Fungi</taxon>
        <taxon>Dikarya</taxon>
        <taxon>Basidiomycota</taxon>
        <taxon>Agaricomycotina</taxon>
        <taxon>Agaricomycetes</taxon>
        <taxon>Agaricomycetidae</taxon>
        <taxon>Agaricales</taxon>
        <taxon>Agaricineae</taxon>
        <taxon>Nidulariaceae</taxon>
        <taxon>Crucibulum</taxon>
    </lineage>
</organism>
<proteinExistence type="predicted"/>
<accession>A0A5C3MEI9</accession>
<gene>
    <name evidence="1" type="ORF">BDQ12DRAFT_163033</name>
</gene>
<dbReference type="AlphaFoldDB" id="A0A5C3MEI9"/>
<name>A0A5C3MEI9_9AGAR</name>
<sequence length="104" mass="12209">MSEATLGIYMYLFQKILTLECSSRCRYEQYCTSVLQPSHPLACKYNEVAFVDFYQARKPSMNLVFRIDLLKFPLSLVISDYDVQALRLPPWHSLTYRAMNGHFD</sequence>
<protein>
    <submittedName>
        <fullName evidence="1">Uncharacterized protein</fullName>
    </submittedName>
</protein>
<evidence type="ECO:0000313" key="1">
    <source>
        <dbReference type="EMBL" id="TFK43053.1"/>
    </source>
</evidence>
<dbReference type="Proteomes" id="UP000308652">
    <property type="component" value="Unassembled WGS sequence"/>
</dbReference>
<reference evidence="1 2" key="1">
    <citation type="journal article" date="2019" name="Nat. Ecol. Evol.">
        <title>Megaphylogeny resolves global patterns of mushroom evolution.</title>
        <authorList>
            <person name="Varga T."/>
            <person name="Krizsan K."/>
            <person name="Foldi C."/>
            <person name="Dima B."/>
            <person name="Sanchez-Garcia M."/>
            <person name="Sanchez-Ramirez S."/>
            <person name="Szollosi G.J."/>
            <person name="Szarkandi J.G."/>
            <person name="Papp V."/>
            <person name="Albert L."/>
            <person name="Andreopoulos W."/>
            <person name="Angelini C."/>
            <person name="Antonin V."/>
            <person name="Barry K.W."/>
            <person name="Bougher N.L."/>
            <person name="Buchanan P."/>
            <person name="Buyck B."/>
            <person name="Bense V."/>
            <person name="Catcheside P."/>
            <person name="Chovatia M."/>
            <person name="Cooper J."/>
            <person name="Damon W."/>
            <person name="Desjardin D."/>
            <person name="Finy P."/>
            <person name="Geml J."/>
            <person name="Haridas S."/>
            <person name="Hughes K."/>
            <person name="Justo A."/>
            <person name="Karasinski D."/>
            <person name="Kautmanova I."/>
            <person name="Kiss B."/>
            <person name="Kocsube S."/>
            <person name="Kotiranta H."/>
            <person name="LaButti K.M."/>
            <person name="Lechner B.E."/>
            <person name="Liimatainen K."/>
            <person name="Lipzen A."/>
            <person name="Lukacs Z."/>
            <person name="Mihaltcheva S."/>
            <person name="Morgado L.N."/>
            <person name="Niskanen T."/>
            <person name="Noordeloos M.E."/>
            <person name="Ohm R.A."/>
            <person name="Ortiz-Santana B."/>
            <person name="Ovrebo C."/>
            <person name="Racz N."/>
            <person name="Riley R."/>
            <person name="Savchenko A."/>
            <person name="Shiryaev A."/>
            <person name="Soop K."/>
            <person name="Spirin V."/>
            <person name="Szebenyi C."/>
            <person name="Tomsovsky M."/>
            <person name="Tulloss R.E."/>
            <person name="Uehling J."/>
            <person name="Grigoriev I.V."/>
            <person name="Vagvolgyi C."/>
            <person name="Papp T."/>
            <person name="Martin F.M."/>
            <person name="Miettinen O."/>
            <person name="Hibbett D.S."/>
            <person name="Nagy L.G."/>
        </authorList>
    </citation>
    <scope>NUCLEOTIDE SEQUENCE [LARGE SCALE GENOMIC DNA]</scope>
    <source>
        <strain evidence="1 2">CBS 166.37</strain>
    </source>
</reference>